<comment type="caution">
    <text evidence="1">The sequence shown here is derived from an EMBL/GenBank/DDBJ whole genome shotgun (WGS) entry which is preliminary data.</text>
</comment>
<dbReference type="Proteomes" id="UP000551501">
    <property type="component" value="Unassembled WGS sequence"/>
</dbReference>
<evidence type="ECO:0000313" key="2">
    <source>
        <dbReference type="Proteomes" id="UP000551501"/>
    </source>
</evidence>
<dbReference type="AlphaFoldDB" id="A0A840F7Y9"/>
<evidence type="ECO:0000313" key="1">
    <source>
        <dbReference type="EMBL" id="MBB4135627.1"/>
    </source>
</evidence>
<dbReference type="InterPro" id="IPR019292">
    <property type="entry name" value="McrC"/>
</dbReference>
<keyword evidence="2" id="KW-1185">Reference proteome</keyword>
<reference evidence="1 2" key="1">
    <citation type="submission" date="2020-08" db="EMBL/GenBank/DDBJ databases">
        <title>Sequencing the genomes of 1000 actinobacteria strains.</title>
        <authorList>
            <person name="Klenk H.-P."/>
        </authorList>
    </citation>
    <scope>NUCLEOTIDE SEQUENCE [LARGE SCALE GENOMIC DNA]</scope>
    <source>
        <strain evidence="1 2">DSM 45298</strain>
    </source>
</reference>
<gene>
    <name evidence="1" type="ORF">BKA16_002179</name>
</gene>
<dbReference type="EMBL" id="JACIFP010000001">
    <property type="protein sequence ID" value="MBB4135627.1"/>
    <property type="molecule type" value="Genomic_DNA"/>
</dbReference>
<proteinExistence type="predicted"/>
<accession>A0A840F7Y9</accession>
<protein>
    <submittedName>
        <fullName evidence="1">5-methylcytosine-specific restriction enzyme subunit McrC</fullName>
    </submittedName>
</protein>
<sequence length="358" mass="40286">MYRAGAGTTRIDVRSVWFLLLYASDHLDRLTDRAQKESLLRGERDNDLLDAVAETFARDVDARIRSMMSVGYRPRTEALSRVRGRIDHLGTARRRLTESGRIRCRYTEQTLDLPRYRYMLITLRRAAHRASSERVRRRCLTTARTLERSGVAPVDPTAADLSKEQYGHFDSVDRALLRTSRLVRDMCAPEHTPGDVGLPAVVDDEPAFRWLFEAAVRGFYRVRLDDATVSAPSRPWPASGDPEHLAFLPRLKTDAVIRGPHHQTVVECKFAPMFDQWHGKTMIKPGYVRQIHSYASVFAGDATVTTSALLIGALVDGSTGRDLDIELTGIPVRVRQIDLSQPPSAIRESLTTAIAGWH</sequence>
<dbReference type="PANTHER" id="PTHR38733">
    <property type="entry name" value="PROTEIN MCRC"/>
    <property type="match status" value="1"/>
</dbReference>
<name>A0A840F7Y9_9ACTN</name>
<organism evidence="1 2">
    <name type="scientific">Gordonia humi</name>
    <dbReference type="NCBI Taxonomy" id="686429"/>
    <lineage>
        <taxon>Bacteria</taxon>
        <taxon>Bacillati</taxon>
        <taxon>Actinomycetota</taxon>
        <taxon>Actinomycetes</taxon>
        <taxon>Mycobacteriales</taxon>
        <taxon>Gordoniaceae</taxon>
        <taxon>Gordonia</taxon>
    </lineage>
</organism>
<dbReference type="Pfam" id="PF10117">
    <property type="entry name" value="McrBC"/>
    <property type="match status" value="1"/>
</dbReference>
<dbReference type="PANTHER" id="PTHR38733:SF1">
    <property type="entry name" value="TYPE IV METHYL-DIRECTED RESTRICTION ENZYME ECOKMCRBC"/>
    <property type="match status" value="1"/>
</dbReference>
<dbReference type="RefSeq" id="WP_183370648.1">
    <property type="nucleotide sequence ID" value="NZ_BAABHL010000122.1"/>
</dbReference>